<keyword evidence="2" id="KW-1185">Reference proteome</keyword>
<proteinExistence type="predicted"/>
<gene>
    <name evidence="1" type="ORF">ND855_05440</name>
</gene>
<protein>
    <recommendedName>
        <fullName evidence="3">Restriction endonuclease</fullName>
    </recommendedName>
</protein>
<accession>A0ABT3M5A6</accession>
<organism evidence="1 2">
    <name type="scientific">Leptospira paudalimensis</name>
    <dbReference type="NCBI Taxonomy" id="2950024"/>
    <lineage>
        <taxon>Bacteria</taxon>
        <taxon>Pseudomonadati</taxon>
        <taxon>Spirochaetota</taxon>
        <taxon>Spirochaetia</taxon>
        <taxon>Leptospirales</taxon>
        <taxon>Leptospiraceae</taxon>
        <taxon>Leptospira</taxon>
    </lineage>
</organism>
<evidence type="ECO:0000313" key="1">
    <source>
        <dbReference type="EMBL" id="MCW7503560.1"/>
    </source>
</evidence>
<evidence type="ECO:0000313" key="2">
    <source>
        <dbReference type="Proteomes" id="UP001208794"/>
    </source>
</evidence>
<dbReference type="RefSeq" id="WP_265357521.1">
    <property type="nucleotide sequence ID" value="NZ_JAMQPR010000001.1"/>
</dbReference>
<dbReference type="Proteomes" id="UP001208794">
    <property type="component" value="Unassembled WGS sequence"/>
</dbReference>
<name>A0ABT3M5A6_9LEPT</name>
<reference evidence="1 2" key="1">
    <citation type="submission" date="2022-06" db="EMBL/GenBank/DDBJ databases">
        <title>Leptospira isolates from biofilms formed at urban environments.</title>
        <authorList>
            <person name="Ribeiro P.S."/>
            <person name="Sousa T."/>
            <person name="Carvalho N."/>
            <person name="Aburjaile F."/>
            <person name="Neves F."/>
            <person name="Oliveira D."/>
            <person name="Blanco L."/>
            <person name="Lima J."/>
            <person name="Costa F."/>
            <person name="Brenig B."/>
            <person name="Soares S."/>
            <person name="Ramos R."/>
            <person name="Goes-Neto A."/>
            <person name="Matiuzzi M."/>
            <person name="Azevedo V."/>
            <person name="Ristow P."/>
        </authorList>
    </citation>
    <scope>NUCLEOTIDE SEQUENCE [LARGE SCALE GENOMIC DNA]</scope>
    <source>
        <strain evidence="1 2">VSF14</strain>
    </source>
</reference>
<dbReference type="EMBL" id="JAMQPR010000001">
    <property type="protein sequence ID" value="MCW7503560.1"/>
    <property type="molecule type" value="Genomic_DNA"/>
</dbReference>
<sequence length="168" mass="20319">MNELNEILDFLRKVTRTKLNVPKSFLNGEEFENFTREVLFPKDVYELLHKTHNYEQNSEDFVEDSLLPDFKFRNRDLNIEFYLECKYRNITKIQNKIDEIVKIHESKKRANEEDNILEKNIKKIGTIEILSSNQFNRLLELNTKQRVLICIGIYYEKHKKYLSIHFTN</sequence>
<comment type="caution">
    <text evidence="1">The sequence shown here is derived from an EMBL/GenBank/DDBJ whole genome shotgun (WGS) entry which is preliminary data.</text>
</comment>
<evidence type="ECO:0008006" key="3">
    <source>
        <dbReference type="Google" id="ProtNLM"/>
    </source>
</evidence>